<name>A0A1Y3BL58_EURMA</name>
<proteinExistence type="predicted"/>
<dbReference type="EMBL" id="MUJZ01020876">
    <property type="protein sequence ID" value="OTF79895.1"/>
    <property type="molecule type" value="Genomic_DNA"/>
</dbReference>
<dbReference type="InterPro" id="IPR027107">
    <property type="entry name" value="Tuberin/Ral-act_asu"/>
</dbReference>
<keyword evidence="2" id="KW-1185">Reference proteome</keyword>
<evidence type="ECO:0000313" key="1">
    <source>
        <dbReference type="EMBL" id="OTF79895.1"/>
    </source>
</evidence>
<dbReference type="AlphaFoldDB" id="A0A1Y3BL58"/>
<comment type="caution">
    <text evidence="1">The sequence shown here is derived from an EMBL/GenBank/DDBJ whole genome shotgun (WGS) entry which is preliminary data.</text>
</comment>
<sequence>MIDDDEIEEELTIATGENIDYQPDFYQDNSYNDMFEDIDDASAYYMIDYLIRKTLFRSYSTNDLSIMQSANRHNIVHHHHQHSNQTNGSDSMADTLSLGASYTGAVGECNSLKETPLTFDSTSAASTCSSSITDQQMSFGSSESATVSNKHCIDTNPLSNRPVLLGGQSRGWNAEVAAILWRRMLEILGDPNDIKDPNLHRMAFECLAKITEDFTKIRDNITYLNASSAHQLGENCGQLLVPSLHYYTSWLFRATTLPQEYKSGRLLAYKLLCMIAMYRSEQELSKEFLTLFYLALKRAILSYDMVFSKLILFDLI</sequence>
<organism evidence="1 2">
    <name type="scientific">Euroglyphus maynei</name>
    <name type="common">Mayne's house dust mite</name>
    <dbReference type="NCBI Taxonomy" id="6958"/>
    <lineage>
        <taxon>Eukaryota</taxon>
        <taxon>Metazoa</taxon>
        <taxon>Ecdysozoa</taxon>
        <taxon>Arthropoda</taxon>
        <taxon>Chelicerata</taxon>
        <taxon>Arachnida</taxon>
        <taxon>Acari</taxon>
        <taxon>Acariformes</taxon>
        <taxon>Sarcoptiformes</taxon>
        <taxon>Astigmata</taxon>
        <taxon>Psoroptidia</taxon>
        <taxon>Analgoidea</taxon>
        <taxon>Pyroglyphidae</taxon>
        <taxon>Pyroglyphinae</taxon>
        <taxon>Euroglyphus</taxon>
    </lineage>
</organism>
<dbReference type="GO" id="GO:0005737">
    <property type="term" value="C:cytoplasm"/>
    <property type="evidence" value="ECO:0007669"/>
    <property type="project" value="TreeGrafter"/>
</dbReference>
<evidence type="ECO:0000313" key="2">
    <source>
        <dbReference type="Proteomes" id="UP000194236"/>
    </source>
</evidence>
<dbReference type="GO" id="GO:0005096">
    <property type="term" value="F:GTPase activator activity"/>
    <property type="evidence" value="ECO:0007669"/>
    <property type="project" value="InterPro"/>
</dbReference>
<dbReference type="Proteomes" id="UP000194236">
    <property type="component" value="Unassembled WGS sequence"/>
</dbReference>
<protein>
    <submittedName>
        <fullName evidence="1">Uncharacterized protein</fullName>
    </submittedName>
</protein>
<dbReference type="PANTHER" id="PTHR10063">
    <property type="entry name" value="TUBERIN"/>
    <property type="match status" value="1"/>
</dbReference>
<dbReference type="OrthoDB" id="19311at2759"/>
<dbReference type="PANTHER" id="PTHR10063:SF11">
    <property type="entry name" value="RHO GTPASE-ACTIVATING PROTEIN CG5521-RELATED"/>
    <property type="match status" value="1"/>
</dbReference>
<gene>
    <name evidence="1" type="ORF">BLA29_007888</name>
</gene>
<reference evidence="1 2" key="1">
    <citation type="submission" date="2017-03" db="EMBL/GenBank/DDBJ databases">
        <title>Genome Survey of Euroglyphus maynei.</title>
        <authorList>
            <person name="Arlian L.G."/>
            <person name="Morgan M.S."/>
            <person name="Rider S.D."/>
        </authorList>
    </citation>
    <scope>NUCLEOTIDE SEQUENCE [LARGE SCALE GENOMIC DNA]</scope>
    <source>
        <strain evidence="1">Arlian Lab</strain>
        <tissue evidence="1">Whole body</tissue>
    </source>
</reference>
<dbReference type="GO" id="GO:0005634">
    <property type="term" value="C:nucleus"/>
    <property type="evidence" value="ECO:0007669"/>
    <property type="project" value="InterPro"/>
</dbReference>
<accession>A0A1Y3BL58</accession>